<protein>
    <submittedName>
        <fullName evidence="3">Uncharacterized protein</fullName>
    </submittedName>
</protein>
<name>A0A3A4B584_9ACTN</name>
<feature type="compositionally biased region" description="Low complexity" evidence="1">
    <location>
        <begin position="56"/>
        <end position="72"/>
    </location>
</feature>
<evidence type="ECO:0000256" key="2">
    <source>
        <dbReference type="SAM" id="Phobius"/>
    </source>
</evidence>
<keyword evidence="2" id="KW-0812">Transmembrane</keyword>
<sequence>MVAPGTRADQGASGAPARAEASRAGGNPVPGIGRRRSTGAWPRGAGRGGTWTKATRTGAARPAEGPATRAAPGAPPGGRPRGVGASRTGGAGTAGTAGTAGPGRAPRGIALGGLRRGAIAAENPDASLERGMRRHRIFVVLMSVLITLAAAAAVSAGGGLLHETGPRPLTAAEQEQYVRDEIARRWHAWPVGKVFPDDVEYLGLARVRQKAKRVGIAPETSCANGLDRQASEPLVANGCLRLLRATYVDQTATFMITVGVAVLQDEPARQRAAERLPVDDRVGVLPVGFPRTVTEGFGVAQRQRTGWVSTGPYIVFSTAGYTDGRTREAVPPEQSTHSELWPTAQTIAGRIARLLGDPPPVPRCTRGDTC</sequence>
<reference evidence="3 4" key="1">
    <citation type="submission" date="2018-09" db="EMBL/GenBank/DDBJ databases">
        <title>YIM 75507 draft genome.</title>
        <authorList>
            <person name="Tang S."/>
            <person name="Feng Y."/>
        </authorList>
    </citation>
    <scope>NUCLEOTIDE SEQUENCE [LARGE SCALE GENOMIC DNA]</scope>
    <source>
        <strain evidence="3 4">YIM 75507</strain>
    </source>
</reference>
<dbReference type="EMBL" id="QZEY01000003">
    <property type="protein sequence ID" value="RJL33497.1"/>
    <property type="molecule type" value="Genomic_DNA"/>
</dbReference>
<proteinExistence type="predicted"/>
<evidence type="ECO:0000256" key="1">
    <source>
        <dbReference type="SAM" id="MobiDB-lite"/>
    </source>
</evidence>
<feature type="region of interest" description="Disordered" evidence="1">
    <location>
        <begin position="1"/>
        <end position="109"/>
    </location>
</feature>
<keyword evidence="2" id="KW-0472">Membrane</keyword>
<keyword evidence="2" id="KW-1133">Transmembrane helix</keyword>
<gene>
    <name evidence="3" type="ORF">D5H75_12025</name>
</gene>
<dbReference type="Proteomes" id="UP000265768">
    <property type="component" value="Unassembled WGS sequence"/>
</dbReference>
<organism evidence="3 4">
    <name type="scientific">Bailinhaonella thermotolerans</name>
    <dbReference type="NCBI Taxonomy" id="1070861"/>
    <lineage>
        <taxon>Bacteria</taxon>
        <taxon>Bacillati</taxon>
        <taxon>Actinomycetota</taxon>
        <taxon>Actinomycetes</taxon>
        <taxon>Streptosporangiales</taxon>
        <taxon>Streptosporangiaceae</taxon>
        <taxon>Bailinhaonella</taxon>
    </lineage>
</organism>
<dbReference type="AlphaFoldDB" id="A0A3A4B584"/>
<keyword evidence="4" id="KW-1185">Reference proteome</keyword>
<evidence type="ECO:0000313" key="3">
    <source>
        <dbReference type="EMBL" id="RJL33497.1"/>
    </source>
</evidence>
<evidence type="ECO:0000313" key="4">
    <source>
        <dbReference type="Proteomes" id="UP000265768"/>
    </source>
</evidence>
<feature type="transmembrane region" description="Helical" evidence="2">
    <location>
        <begin position="137"/>
        <end position="161"/>
    </location>
</feature>
<accession>A0A3A4B584</accession>
<feature type="compositionally biased region" description="Gly residues" evidence="1">
    <location>
        <begin position="87"/>
        <end position="101"/>
    </location>
</feature>
<comment type="caution">
    <text evidence="3">The sequence shown here is derived from an EMBL/GenBank/DDBJ whole genome shotgun (WGS) entry which is preliminary data.</text>
</comment>